<sequence>MQAHREVIRTDRAPIPNVPISQAVKSGGLVYCSGFVPEDLTGKIVGGDIETQTDRVFQNLRAVLEAAGSSLDKVVKVTVFLADKRDFPGMNKVFGRYFPKDPPARSTVQVGLLVDARVEIELIAAV</sequence>
<reference evidence="2 3" key="1">
    <citation type="journal article" date="2019" name="Nat. Microbiol.">
        <title>Mediterranean grassland soil C-N compound turnover is dependent on rainfall and depth, and is mediated by genomically divergent microorganisms.</title>
        <authorList>
            <person name="Diamond S."/>
            <person name="Andeer P.F."/>
            <person name="Li Z."/>
            <person name="Crits-Christoph A."/>
            <person name="Burstein D."/>
            <person name="Anantharaman K."/>
            <person name="Lane K.R."/>
            <person name="Thomas B.C."/>
            <person name="Pan C."/>
            <person name="Northen T.R."/>
            <person name="Banfield J.F."/>
        </authorList>
    </citation>
    <scope>NUCLEOTIDE SEQUENCE [LARGE SCALE GENOMIC DNA]</scope>
    <source>
        <strain evidence="2">NP_7</strain>
    </source>
</reference>
<dbReference type="FunFam" id="3.30.1330.40:FF:000001">
    <property type="entry name" value="L-PSP family endoribonuclease"/>
    <property type="match status" value="1"/>
</dbReference>
<dbReference type="Proteomes" id="UP000320048">
    <property type="component" value="Unassembled WGS sequence"/>
</dbReference>
<dbReference type="NCBIfam" id="TIGR00004">
    <property type="entry name" value="Rid family detoxifying hydrolase"/>
    <property type="match status" value="1"/>
</dbReference>
<gene>
    <name evidence="2" type="ORF">E6H04_06065</name>
</gene>
<dbReference type="Pfam" id="PF01042">
    <property type="entry name" value="Ribonuc_L-PSP"/>
    <property type="match status" value="1"/>
</dbReference>
<dbReference type="AlphaFoldDB" id="A0A537JDV6"/>
<comment type="caution">
    <text evidence="2">The sequence shown here is derived from an EMBL/GenBank/DDBJ whole genome shotgun (WGS) entry which is preliminary data.</text>
</comment>
<name>A0A537JDV6_9BACT</name>
<dbReference type="InterPro" id="IPR035959">
    <property type="entry name" value="RutC-like_sf"/>
</dbReference>
<dbReference type="InterPro" id="IPR006056">
    <property type="entry name" value="RidA"/>
</dbReference>
<evidence type="ECO:0000313" key="3">
    <source>
        <dbReference type="Proteomes" id="UP000320048"/>
    </source>
</evidence>
<dbReference type="GO" id="GO:0005829">
    <property type="term" value="C:cytosol"/>
    <property type="evidence" value="ECO:0007669"/>
    <property type="project" value="TreeGrafter"/>
</dbReference>
<dbReference type="PANTHER" id="PTHR11803:SF58">
    <property type="entry name" value="PROTEIN HMF1-RELATED"/>
    <property type="match status" value="1"/>
</dbReference>
<dbReference type="Gene3D" id="3.30.1330.40">
    <property type="entry name" value="RutC-like"/>
    <property type="match status" value="1"/>
</dbReference>
<proteinExistence type="inferred from homology"/>
<dbReference type="GO" id="GO:0019239">
    <property type="term" value="F:deaminase activity"/>
    <property type="evidence" value="ECO:0007669"/>
    <property type="project" value="TreeGrafter"/>
</dbReference>
<organism evidence="2 3">
    <name type="scientific">Candidatus Segetimicrobium genomatis</name>
    <dbReference type="NCBI Taxonomy" id="2569760"/>
    <lineage>
        <taxon>Bacteria</taxon>
        <taxon>Bacillati</taxon>
        <taxon>Candidatus Sysuimicrobiota</taxon>
        <taxon>Candidatus Sysuimicrobiia</taxon>
        <taxon>Candidatus Sysuimicrobiales</taxon>
        <taxon>Candidatus Segetimicrobiaceae</taxon>
        <taxon>Candidatus Segetimicrobium</taxon>
    </lineage>
</organism>
<dbReference type="SUPFAM" id="SSF55298">
    <property type="entry name" value="YjgF-like"/>
    <property type="match status" value="1"/>
</dbReference>
<protein>
    <submittedName>
        <fullName evidence="2">RidA family protein</fullName>
    </submittedName>
</protein>
<dbReference type="EMBL" id="VBAO01000159">
    <property type="protein sequence ID" value="TMI81711.1"/>
    <property type="molecule type" value="Genomic_DNA"/>
</dbReference>
<dbReference type="CDD" id="cd00448">
    <property type="entry name" value="YjgF_YER057c_UK114_family"/>
    <property type="match status" value="1"/>
</dbReference>
<dbReference type="InterPro" id="IPR006175">
    <property type="entry name" value="YjgF/YER057c/UK114"/>
</dbReference>
<dbReference type="PANTHER" id="PTHR11803">
    <property type="entry name" value="2-IMINOBUTANOATE/2-IMINOPROPANOATE DEAMINASE RIDA"/>
    <property type="match status" value="1"/>
</dbReference>
<accession>A0A537JDV6</accession>
<evidence type="ECO:0000313" key="2">
    <source>
        <dbReference type="EMBL" id="TMI81711.1"/>
    </source>
</evidence>
<comment type="similarity">
    <text evidence="1">Belongs to the RutC family.</text>
</comment>
<evidence type="ECO:0000256" key="1">
    <source>
        <dbReference type="ARBA" id="ARBA00010552"/>
    </source>
</evidence>